<evidence type="ECO:0000313" key="3">
    <source>
        <dbReference type="Proteomes" id="UP000202958"/>
    </source>
</evidence>
<dbReference type="Pfam" id="PF13455">
    <property type="entry name" value="MUG113"/>
    <property type="match status" value="1"/>
</dbReference>
<accession>A0A0F6WCT2</accession>
<evidence type="ECO:0000259" key="1">
    <source>
        <dbReference type="SMART" id="SM00974"/>
    </source>
</evidence>
<sequence length="96" mass="11408">MYIYVIGPKTGPQKIGITNNLKHRLRAIQTGNPDKLFVHHFEEIDASRVRLLEKKIHHELVHKRLKGEWFDLTIEEAIDFVIYFRIRYEDDPLLGI</sequence>
<dbReference type="EMBL" id="KR052482">
    <property type="protein sequence ID" value="AKF13392.1"/>
    <property type="molecule type" value="Genomic_DNA"/>
</dbReference>
<keyword evidence="3" id="KW-1185">Reference proteome</keyword>
<dbReference type="KEGG" id="vg:26638856"/>
<proteinExistence type="predicted"/>
<dbReference type="GeneID" id="26638856"/>
<dbReference type="SMART" id="SM00974">
    <property type="entry name" value="T5orf172"/>
    <property type="match status" value="1"/>
</dbReference>
<dbReference type="RefSeq" id="YP_009212367.1">
    <property type="nucleotide sequence ID" value="NC_028945.1"/>
</dbReference>
<name>A0A0F6WCT2_9CAUD</name>
<dbReference type="OrthoDB" id="35162at10239"/>
<gene>
    <name evidence="2" type="ORF">PHIN3_127</name>
</gene>
<organism evidence="2 3">
    <name type="scientific">Sinorhizobium phage phiN3</name>
    <dbReference type="NCBI Taxonomy" id="1647405"/>
    <lineage>
        <taxon>Viruses</taxon>
        <taxon>Duplodnaviria</taxon>
        <taxon>Heunggongvirae</taxon>
        <taxon>Uroviricota</taxon>
        <taxon>Caudoviricetes</taxon>
        <taxon>Emdodecavirus</taxon>
        <taxon>Emdodecavirus N3</taxon>
    </lineage>
</organism>
<dbReference type="InterPro" id="IPR018306">
    <property type="entry name" value="Phage_T5_Orf172_DNA-bd"/>
</dbReference>
<reference evidence="2 3" key="1">
    <citation type="submission" date="2015-04" db="EMBL/GenBank/DDBJ databases">
        <authorList>
            <person name="Hodson T.S."/>
            <person name="Hyde J.R."/>
            <person name="Schouten J.T."/>
            <person name="Crockett J.T."/>
            <person name="Smith T.A."/>
            <person name="Merrill B.D."/>
            <person name="Crook M.B."/>
            <person name="Griffitts J.S."/>
            <person name="Burnett S.H."/>
            <person name="Grose J.H."/>
            <person name="Breakwell D.P."/>
        </authorList>
    </citation>
    <scope>NUCLEOTIDE SEQUENCE [LARGE SCALE GENOMIC DNA]</scope>
</reference>
<dbReference type="Proteomes" id="UP000202958">
    <property type="component" value="Segment"/>
</dbReference>
<evidence type="ECO:0000313" key="2">
    <source>
        <dbReference type="EMBL" id="AKF13392.1"/>
    </source>
</evidence>
<feature type="domain" description="Bacteriophage T5 Orf172 DNA-binding" evidence="1">
    <location>
        <begin position="7"/>
        <end position="84"/>
    </location>
</feature>
<protein>
    <recommendedName>
        <fullName evidence="1">Bacteriophage T5 Orf172 DNA-binding domain-containing protein</fullName>
    </recommendedName>
</protein>